<evidence type="ECO:0000256" key="1">
    <source>
        <dbReference type="ARBA" id="ARBA00001362"/>
    </source>
</evidence>
<comment type="similarity">
    <text evidence="9 10">Belongs to the peptidase M15D family.</text>
</comment>
<evidence type="ECO:0000256" key="9">
    <source>
        <dbReference type="HAMAP-Rule" id="MF_01924"/>
    </source>
</evidence>
<feature type="site" description="Transition state stabilizer" evidence="9">
    <location>
        <position position="97"/>
    </location>
</feature>
<accession>A0A2A5B982</accession>
<dbReference type="GO" id="GO:0160237">
    <property type="term" value="F:D-Ala-D-Ala dipeptidase activity"/>
    <property type="evidence" value="ECO:0007669"/>
    <property type="project" value="UniProtKB-EC"/>
</dbReference>
<evidence type="ECO:0000313" key="13">
    <source>
        <dbReference type="Proteomes" id="UP000218327"/>
    </source>
</evidence>
<keyword evidence="5 9" id="KW-0862">Zinc</keyword>
<keyword evidence="4 9" id="KW-0378">Hydrolase</keyword>
<name>A0A2A5B982_9GAMM</name>
<dbReference type="EMBL" id="NVVJ01000004">
    <property type="protein sequence ID" value="PCJ28015.1"/>
    <property type="molecule type" value="Genomic_DNA"/>
</dbReference>
<organism evidence="12 13">
    <name type="scientific">SAR86 cluster bacterium</name>
    <dbReference type="NCBI Taxonomy" id="2030880"/>
    <lineage>
        <taxon>Bacteria</taxon>
        <taxon>Pseudomonadati</taxon>
        <taxon>Pseudomonadota</taxon>
        <taxon>Gammaproteobacteria</taxon>
        <taxon>SAR86 cluster</taxon>
    </lineage>
</organism>
<dbReference type="InterPro" id="IPR009045">
    <property type="entry name" value="Zn_M74/Hedgehog-like"/>
</dbReference>
<protein>
    <recommendedName>
        <fullName evidence="9 10">D-alanyl-D-alanine dipeptidase</fullName>
        <shortName evidence="9 10">D-Ala-D-Ala dipeptidase</shortName>
        <ecNumber evidence="9 10">3.4.13.22</ecNumber>
    </recommendedName>
</protein>
<comment type="catalytic activity">
    <reaction evidence="1 9 10">
        <text>D-alanyl-D-alanine + H2O = 2 D-alanine</text>
        <dbReference type="Rhea" id="RHEA:20661"/>
        <dbReference type="ChEBI" id="CHEBI:15377"/>
        <dbReference type="ChEBI" id="CHEBI:57416"/>
        <dbReference type="ChEBI" id="CHEBI:57822"/>
        <dbReference type="EC" id="3.4.13.22"/>
    </reaction>
</comment>
<sequence>MRLVFTFGLLWMPLDLTAAMESTLPEIPNEFVDIQQVIPNIILDVRYFTADNFVGEQFDGYDAAKVYLTIAGADALRLVQLELNDYGLGLKVFDGYRPQMAVDHFVRWAKDLSDIKMKQRYYPSVEKKNLFRDGYIASRSGHSRGSTIDLTLVSLNSGQELDMGTRWDFFDLKSWPSSTDVGAQQRANRLLLRGVMINNGFRPLEEEWWHFTLVDEPFPDRYFNFPIQ</sequence>
<dbReference type="PANTHER" id="PTHR43126">
    <property type="entry name" value="D-ALANYL-D-ALANINE DIPEPTIDASE"/>
    <property type="match status" value="1"/>
</dbReference>
<feature type="chain" id="PRO_5013150646" description="D-alanyl-D-alanine dipeptidase" evidence="11">
    <location>
        <begin position="19"/>
        <end position="228"/>
    </location>
</feature>
<dbReference type="SUPFAM" id="SSF55166">
    <property type="entry name" value="Hedgehog/DD-peptidase"/>
    <property type="match status" value="1"/>
</dbReference>
<keyword evidence="2 9" id="KW-0645">Protease</keyword>
<dbReference type="PIRSF" id="PIRSF026671">
    <property type="entry name" value="AA_dipeptidase"/>
    <property type="match status" value="1"/>
</dbReference>
<keyword evidence="6 9" id="KW-0224">Dipeptidase</keyword>
<evidence type="ECO:0000256" key="4">
    <source>
        <dbReference type="ARBA" id="ARBA00022801"/>
    </source>
</evidence>
<evidence type="ECO:0000256" key="11">
    <source>
        <dbReference type="SAM" id="SignalP"/>
    </source>
</evidence>
<keyword evidence="7 9" id="KW-0482">Metalloprotease</keyword>
<evidence type="ECO:0000256" key="10">
    <source>
        <dbReference type="PIRNR" id="PIRNR026671"/>
    </source>
</evidence>
<dbReference type="AlphaFoldDB" id="A0A2A5B982"/>
<gene>
    <name evidence="9" type="primary">ddpX</name>
    <name evidence="12" type="ORF">COA96_02310</name>
</gene>
<dbReference type="EC" id="3.4.13.22" evidence="9 10"/>
<evidence type="ECO:0000256" key="5">
    <source>
        <dbReference type="ARBA" id="ARBA00022833"/>
    </source>
</evidence>
<evidence type="ECO:0000256" key="3">
    <source>
        <dbReference type="ARBA" id="ARBA00022723"/>
    </source>
</evidence>
<feature type="binding site" evidence="9">
    <location>
        <position position="210"/>
    </location>
    <ligand>
        <name>Zn(2+)</name>
        <dbReference type="ChEBI" id="CHEBI:29105"/>
        <note>catalytic</note>
    </ligand>
</feature>
<dbReference type="InterPro" id="IPR000755">
    <property type="entry name" value="A_A_dipeptidase"/>
</dbReference>
<feature type="signal peptide" evidence="11">
    <location>
        <begin position="1"/>
        <end position="18"/>
    </location>
</feature>
<dbReference type="GO" id="GO:0008270">
    <property type="term" value="F:zinc ion binding"/>
    <property type="evidence" value="ECO:0007669"/>
    <property type="project" value="UniProtKB-UniRule"/>
</dbReference>
<keyword evidence="11" id="KW-0732">Signal</keyword>
<feature type="active site" description="Proton donor/acceptor" evidence="9">
    <location>
        <position position="207"/>
    </location>
</feature>
<feature type="binding site" evidence="9">
    <location>
        <position position="142"/>
    </location>
    <ligand>
        <name>Zn(2+)</name>
        <dbReference type="ChEBI" id="CHEBI:29105"/>
        <note>catalytic</note>
    </ligand>
</feature>
<dbReference type="Gene3D" id="3.30.1380.10">
    <property type="match status" value="1"/>
</dbReference>
<dbReference type="CDD" id="cd14817">
    <property type="entry name" value="D-Ala-D-Ala_dipeptidase_VanX"/>
    <property type="match status" value="1"/>
</dbReference>
<evidence type="ECO:0000256" key="2">
    <source>
        <dbReference type="ARBA" id="ARBA00022670"/>
    </source>
</evidence>
<dbReference type="HAMAP" id="MF_01924">
    <property type="entry name" value="A_A_dipeptidase"/>
    <property type="match status" value="1"/>
</dbReference>
<dbReference type="GO" id="GO:0071555">
    <property type="term" value="P:cell wall organization"/>
    <property type="evidence" value="ECO:0007669"/>
    <property type="project" value="UniProtKB-KW"/>
</dbReference>
<evidence type="ECO:0000256" key="6">
    <source>
        <dbReference type="ARBA" id="ARBA00022997"/>
    </source>
</evidence>
<comment type="caution">
    <text evidence="12">The sequence shown here is derived from an EMBL/GenBank/DDBJ whole genome shotgun (WGS) entry which is preliminary data.</text>
</comment>
<keyword evidence="3 9" id="KW-0479">Metal-binding</keyword>
<dbReference type="Proteomes" id="UP000218327">
    <property type="component" value="Unassembled WGS sequence"/>
</dbReference>
<dbReference type="GO" id="GO:0008237">
    <property type="term" value="F:metallopeptidase activity"/>
    <property type="evidence" value="ECO:0007669"/>
    <property type="project" value="UniProtKB-KW"/>
</dbReference>
<evidence type="ECO:0000256" key="7">
    <source>
        <dbReference type="ARBA" id="ARBA00023049"/>
    </source>
</evidence>
<evidence type="ECO:0000256" key="8">
    <source>
        <dbReference type="ARBA" id="ARBA00023316"/>
    </source>
</evidence>
<keyword evidence="8 10" id="KW-0961">Cell wall biogenesis/degradation</keyword>
<dbReference type="PANTHER" id="PTHR43126:SF1">
    <property type="entry name" value="D-ALANYL-D-ALANINE DIPEPTIDASE"/>
    <property type="match status" value="1"/>
</dbReference>
<reference evidence="13" key="1">
    <citation type="submission" date="2017-08" db="EMBL/GenBank/DDBJ databases">
        <title>A dynamic microbial community with high functional redundancy inhabits the cold, oxic subseafloor aquifer.</title>
        <authorList>
            <person name="Tully B.J."/>
            <person name="Wheat C.G."/>
            <person name="Glazer B.T."/>
            <person name="Huber J.A."/>
        </authorList>
    </citation>
    <scope>NUCLEOTIDE SEQUENCE [LARGE SCALE GENOMIC DNA]</scope>
</reference>
<comment type="cofactor">
    <cofactor evidence="9">
        <name>Zn(2+)</name>
        <dbReference type="ChEBI" id="CHEBI:29105"/>
    </cofactor>
    <text evidence="9">Binds 1 zinc ion per subunit.</text>
</comment>
<dbReference type="Pfam" id="PF01427">
    <property type="entry name" value="Peptidase_M15"/>
    <property type="match status" value="1"/>
</dbReference>
<proteinExistence type="inferred from homology"/>
<feature type="binding site" evidence="9">
    <location>
        <position position="149"/>
    </location>
    <ligand>
        <name>Zn(2+)</name>
        <dbReference type="ChEBI" id="CHEBI:29105"/>
        <note>catalytic</note>
    </ligand>
</feature>
<evidence type="ECO:0000313" key="12">
    <source>
        <dbReference type="EMBL" id="PCJ28015.1"/>
    </source>
</evidence>
<comment type="function">
    <text evidence="9 10">Catalyzes hydrolysis of the D-alanyl-D-alanine dipeptide.</text>
</comment>
<dbReference type="GO" id="GO:0006508">
    <property type="term" value="P:proteolysis"/>
    <property type="evidence" value="ECO:0007669"/>
    <property type="project" value="UniProtKB-KW"/>
</dbReference>